<evidence type="ECO:0000256" key="6">
    <source>
        <dbReference type="ARBA" id="ARBA00022824"/>
    </source>
</evidence>
<reference evidence="12" key="2">
    <citation type="journal article" date="2023" name="Int. J. Mol. Sci.">
        <title>De Novo Assembly and Annotation of 11 Diverse Shrub Willow (Salix) Genomes Reveals Novel Gene Organization in Sex-Linked Regions.</title>
        <authorList>
            <person name="Hyden B."/>
            <person name="Feng K."/>
            <person name="Yates T.B."/>
            <person name="Jawdy S."/>
            <person name="Cereghino C."/>
            <person name="Smart L.B."/>
            <person name="Muchero W."/>
        </authorList>
    </citation>
    <scope>NUCLEOTIDE SEQUENCE</scope>
    <source>
        <tissue evidence="12">Shoot tip</tissue>
    </source>
</reference>
<evidence type="ECO:0000256" key="4">
    <source>
        <dbReference type="ARBA" id="ARBA00022692"/>
    </source>
</evidence>
<dbReference type="PANTHER" id="PTHR13448">
    <property type="entry name" value="TRANSMEMBRANE PROTEIN 214"/>
    <property type="match status" value="1"/>
</dbReference>
<comment type="subcellular location">
    <subcellularLocation>
        <location evidence="1">Endoplasmic reticulum membrane</location>
        <topology evidence="1">Multi-pass membrane protein</topology>
    </subcellularLocation>
</comment>
<dbReference type="Proteomes" id="UP001141253">
    <property type="component" value="Chromosome 4"/>
</dbReference>
<keyword evidence="4" id="KW-0812">Transmembrane</keyword>
<proteinExistence type="inferred from homology"/>
<evidence type="ECO:0000256" key="8">
    <source>
        <dbReference type="ARBA" id="ARBA00023136"/>
    </source>
</evidence>
<evidence type="ECO:0000256" key="10">
    <source>
        <dbReference type="ARBA" id="ARBA00024938"/>
    </source>
</evidence>
<feature type="region of interest" description="Disordered" evidence="11">
    <location>
        <begin position="18"/>
        <end position="148"/>
    </location>
</feature>
<evidence type="ECO:0000256" key="2">
    <source>
        <dbReference type="ARBA" id="ARBA00007984"/>
    </source>
</evidence>
<accession>A0ABQ9CAV0</accession>
<dbReference type="Pfam" id="PF10151">
    <property type="entry name" value="TMEM214"/>
    <property type="match status" value="1"/>
</dbReference>
<keyword evidence="5" id="KW-0053">Apoptosis</keyword>
<comment type="function">
    <text evidence="10">Critical mediator, in cooperation with CASP4, of endoplasmic reticulum-stress induced apoptosis. Required or the activation of CASP4 following endoplasmic reticulum stress.</text>
</comment>
<keyword evidence="6" id="KW-0256">Endoplasmic reticulum</keyword>
<dbReference type="InterPro" id="IPR019308">
    <property type="entry name" value="TMEM214"/>
</dbReference>
<feature type="compositionally biased region" description="Low complexity" evidence="11">
    <location>
        <begin position="53"/>
        <end position="62"/>
    </location>
</feature>
<evidence type="ECO:0000256" key="11">
    <source>
        <dbReference type="SAM" id="MobiDB-lite"/>
    </source>
</evidence>
<comment type="subunit">
    <text evidence="3">Constitutively interacts with CASP4; required for the localization of procaspase 4 to the ER.</text>
</comment>
<keyword evidence="7" id="KW-1133">Transmembrane helix</keyword>
<keyword evidence="13" id="KW-1185">Reference proteome</keyword>
<dbReference type="PANTHER" id="PTHR13448:SF0">
    <property type="entry name" value="TRANSMEMBRANE PROTEIN 214"/>
    <property type="match status" value="1"/>
</dbReference>
<evidence type="ECO:0000256" key="7">
    <source>
        <dbReference type="ARBA" id="ARBA00022989"/>
    </source>
</evidence>
<keyword evidence="9" id="KW-0325">Glycoprotein</keyword>
<sequence>MDENSALIAQLLMEDEIEMRSRNGSGSVSRKDQNEGGWKTVTYSKRNKKQQLSKASNSSESSSSDHRRSNGVSGEKVDVFRSIEQHSEDRRRRIEEEWRRREEESGERDGSKRHSDEDDGESDDGGHGGDSGGAGEEVKKVKKPKVKKPKVTVAEAAAKVDAGDLAAFLVDITASYETQQDILLMRFADYYGRAFSSVSSAQFPWLKIFKESSVAKLIDMFTRHQLTGLARDPLKHLGPLCYGHWIVFFADLASHQGVAKGSKKVAQQSPSKSQVAIFVVLAMALRRKPDVLINLLPVISENPKYQGQDKLPVIVWMIAQASQGDLVVGLYTWIRVLFPMLSGKSSSNPQSRDLILQLVERILSSPKARTILFSGAVKKGERLVPPSALELLMRLTFPVPSARVKATERFEAVYPTLKEVALAGSSGSKAMKQVTHQILNFAVKATGEGSSELSREASDIFIWCLTQNPDSYKQWDMFYLDNLEASVTVLRKLSGEWKDHLVKHSSPDPVRETLKSFRQKNEKALAEERNAGDYASLKEADKYCKAILGRLSQSHGCIRSLFIVAAALAVGAVVISQKELLDLQKLSAALNLPPL</sequence>
<feature type="compositionally biased region" description="Basic and acidic residues" evidence="11">
    <location>
        <begin position="75"/>
        <end position="116"/>
    </location>
</feature>
<evidence type="ECO:0000256" key="1">
    <source>
        <dbReference type="ARBA" id="ARBA00004477"/>
    </source>
</evidence>
<reference evidence="12" key="1">
    <citation type="submission" date="2022-10" db="EMBL/GenBank/DDBJ databases">
        <authorList>
            <person name="Hyden B.L."/>
            <person name="Feng K."/>
            <person name="Yates T."/>
            <person name="Jawdy S."/>
            <person name="Smart L.B."/>
            <person name="Muchero W."/>
        </authorList>
    </citation>
    <scope>NUCLEOTIDE SEQUENCE</scope>
    <source>
        <tissue evidence="12">Shoot tip</tissue>
    </source>
</reference>
<evidence type="ECO:0008006" key="14">
    <source>
        <dbReference type="Google" id="ProtNLM"/>
    </source>
</evidence>
<evidence type="ECO:0000313" key="13">
    <source>
        <dbReference type="Proteomes" id="UP001141253"/>
    </source>
</evidence>
<protein>
    <recommendedName>
        <fullName evidence="14">Transmembrane protein</fullName>
    </recommendedName>
</protein>
<comment type="similarity">
    <text evidence="2">Belongs to the TMEM214 family.</text>
</comment>
<comment type="caution">
    <text evidence="12">The sequence shown here is derived from an EMBL/GenBank/DDBJ whole genome shotgun (WGS) entry which is preliminary data.</text>
</comment>
<keyword evidence="8" id="KW-0472">Membrane</keyword>
<evidence type="ECO:0000256" key="5">
    <source>
        <dbReference type="ARBA" id="ARBA00022703"/>
    </source>
</evidence>
<organism evidence="12 13">
    <name type="scientific">Salix suchowensis</name>
    <dbReference type="NCBI Taxonomy" id="1278906"/>
    <lineage>
        <taxon>Eukaryota</taxon>
        <taxon>Viridiplantae</taxon>
        <taxon>Streptophyta</taxon>
        <taxon>Embryophyta</taxon>
        <taxon>Tracheophyta</taxon>
        <taxon>Spermatophyta</taxon>
        <taxon>Magnoliopsida</taxon>
        <taxon>eudicotyledons</taxon>
        <taxon>Gunneridae</taxon>
        <taxon>Pentapetalae</taxon>
        <taxon>rosids</taxon>
        <taxon>fabids</taxon>
        <taxon>Malpighiales</taxon>
        <taxon>Salicaceae</taxon>
        <taxon>Saliceae</taxon>
        <taxon>Salix</taxon>
    </lineage>
</organism>
<evidence type="ECO:0000256" key="3">
    <source>
        <dbReference type="ARBA" id="ARBA00011720"/>
    </source>
</evidence>
<gene>
    <name evidence="12" type="ORF">OIU77_021469</name>
</gene>
<evidence type="ECO:0000313" key="12">
    <source>
        <dbReference type="EMBL" id="KAJ6396438.1"/>
    </source>
</evidence>
<dbReference type="EMBL" id="JAPFFI010000004">
    <property type="protein sequence ID" value="KAJ6396438.1"/>
    <property type="molecule type" value="Genomic_DNA"/>
</dbReference>
<name>A0ABQ9CAV0_9ROSI</name>
<evidence type="ECO:0000256" key="9">
    <source>
        <dbReference type="ARBA" id="ARBA00023180"/>
    </source>
</evidence>